<feature type="binding site" evidence="7">
    <location>
        <position position="56"/>
    </location>
    <ligand>
        <name>Zn(2+)</name>
        <dbReference type="ChEBI" id="CHEBI:29105"/>
        <note>catalytic</note>
    </ligand>
</feature>
<dbReference type="Gene3D" id="3.40.140.10">
    <property type="entry name" value="Cytidine Deaminase, domain 2"/>
    <property type="match status" value="1"/>
</dbReference>
<comment type="subunit">
    <text evidence="1 7">Homodimer.</text>
</comment>
<dbReference type="SUPFAM" id="SSF53474">
    <property type="entry name" value="alpha/beta-Hydrolases"/>
    <property type="match status" value="1"/>
</dbReference>
<name>A0A315EUP7_9BURK</name>
<gene>
    <name evidence="7" type="primary">tadA</name>
    <name evidence="9" type="ORF">B9Z44_14030</name>
</gene>
<evidence type="ECO:0000256" key="2">
    <source>
        <dbReference type="ARBA" id="ARBA00022694"/>
    </source>
</evidence>
<organism evidence="9 10">
    <name type="scientific">Limnohabitans curvus</name>
    <dbReference type="NCBI Taxonomy" id="323423"/>
    <lineage>
        <taxon>Bacteria</taxon>
        <taxon>Pseudomonadati</taxon>
        <taxon>Pseudomonadota</taxon>
        <taxon>Betaproteobacteria</taxon>
        <taxon>Burkholderiales</taxon>
        <taxon>Comamonadaceae</taxon>
        <taxon>Limnohabitans</taxon>
    </lineage>
</organism>
<protein>
    <recommendedName>
        <fullName evidence="7">tRNA-specific adenosine deaminase</fullName>
        <ecNumber evidence="7">3.5.4.33</ecNumber>
    </recommendedName>
</protein>
<comment type="function">
    <text evidence="7">Catalyzes the deamination of adenosine to inosine at the wobble position 34 of tRNA(Arg2).</text>
</comment>
<dbReference type="PANTHER" id="PTHR11079">
    <property type="entry name" value="CYTOSINE DEAMINASE FAMILY MEMBER"/>
    <property type="match status" value="1"/>
</dbReference>
<feature type="binding site" evidence="7">
    <location>
        <position position="89"/>
    </location>
    <ligand>
        <name>Zn(2+)</name>
        <dbReference type="ChEBI" id="CHEBI:29105"/>
        <note>catalytic</note>
    </ligand>
</feature>
<proteinExistence type="inferred from homology"/>
<comment type="similarity">
    <text evidence="7">Belongs to the cytidine and deoxycytidylate deaminase family.</text>
</comment>
<evidence type="ECO:0000256" key="5">
    <source>
        <dbReference type="ARBA" id="ARBA00022833"/>
    </source>
</evidence>
<feature type="domain" description="CMP/dCMP-type deaminase" evidence="8">
    <location>
        <begin position="5"/>
        <end position="117"/>
    </location>
</feature>
<dbReference type="GO" id="GO:0052717">
    <property type="term" value="F:tRNA-specific adenosine-34 deaminase activity"/>
    <property type="evidence" value="ECO:0007669"/>
    <property type="project" value="UniProtKB-UniRule"/>
</dbReference>
<dbReference type="CDD" id="cd01285">
    <property type="entry name" value="nucleoside_deaminase"/>
    <property type="match status" value="1"/>
</dbReference>
<evidence type="ECO:0000313" key="9">
    <source>
        <dbReference type="EMBL" id="PUE60588.1"/>
    </source>
</evidence>
<dbReference type="InterPro" id="IPR058535">
    <property type="entry name" value="MafB19-deam"/>
</dbReference>
<evidence type="ECO:0000256" key="1">
    <source>
        <dbReference type="ARBA" id="ARBA00011738"/>
    </source>
</evidence>
<dbReference type="AlphaFoldDB" id="A0A315EUP7"/>
<dbReference type="GO" id="GO:0008270">
    <property type="term" value="F:zinc ion binding"/>
    <property type="evidence" value="ECO:0007669"/>
    <property type="project" value="UniProtKB-UniRule"/>
</dbReference>
<dbReference type="Pfam" id="PF14437">
    <property type="entry name" value="MafB19-deam"/>
    <property type="match status" value="1"/>
</dbReference>
<comment type="caution">
    <text evidence="9">The sequence shown here is derived from an EMBL/GenBank/DDBJ whole genome shotgun (WGS) entry which is preliminary data.</text>
</comment>
<keyword evidence="5 7" id="KW-0862">Zinc</keyword>
<keyword evidence="2 7" id="KW-0819">tRNA processing</keyword>
<dbReference type="Gene3D" id="3.40.50.1820">
    <property type="entry name" value="alpha/beta hydrolase"/>
    <property type="match status" value="1"/>
</dbReference>
<dbReference type="GO" id="GO:0002100">
    <property type="term" value="P:tRNA wobble adenosine to inosine editing"/>
    <property type="evidence" value="ECO:0007669"/>
    <property type="project" value="UniProtKB-UniRule"/>
</dbReference>
<dbReference type="InterPro" id="IPR028883">
    <property type="entry name" value="tRNA_aden_deaminase"/>
</dbReference>
<feature type="binding site" evidence="7">
    <location>
        <position position="86"/>
    </location>
    <ligand>
        <name>Zn(2+)</name>
        <dbReference type="ChEBI" id="CHEBI:29105"/>
        <note>catalytic</note>
    </ligand>
</feature>
<evidence type="ECO:0000256" key="4">
    <source>
        <dbReference type="ARBA" id="ARBA00022801"/>
    </source>
</evidence>
<keyword evidence="10" id="KW-1185">Reference proteome</keyword>
<dbReference type="NCBIfam" id="NF008113">
    <property type="entry name" value="PRK10860.1"/>
    <property type="match status" value="1"/>
</dbReference>
<dbReference type="PANTHER" id="PTHR11079:SF202">
    <property type="entry name" value="TRNA-SPECIFIC ADENOSINE DEAMINASE"/>
    <property type="match status" value="1"/>
</dbReference>
<dbReference type="InterPro" id="IPR029058">
    <property type="entry name" value="AB_hydrolase_fold"/>
</dbReference>
<dbReference type="Proteomes" id="UP000251341">
    <property type="component" value="Unassembled WGS sequence"/>
</dbReference>
<dbReference type="PROSITE" id="PS51747">
    <property type="entry name" value="CYT_DCMP_DEAMINASES_2"/>
    <property type="match status" value="1"/>
</dbReference>
<evidence type="ECO:0000313" key="10">
    <source>
        <dbReference type="Proteomes" id="UP000251341"/>
    </source>
</evidence>
<comment type="cofactor">
    <cofactor evidence="7">
        <name>Zn(2+)</name>
        <dbReference type="ChEBI" id="CHEBI:29105"/>
    </cofactor>
    <text evidence="7">Binds 1 zinc ion per subunit.</text>
</comment>
<dbReference type="HAMAP" id="MF_00972">
    <property type="entry name" value="tRNA_aden_deaminase"/>
    <property type="match status" value="1"/>
</dbReference>
<dbReference type="SUPFAM" id="SSF53927">
    <property type="entry name" value="Cytidine deaminase-like"/>
    <property type="match status" value="1"/>
</dbReference>
<comment type="catalytic activity">
    <reaction evidence="6 7">
        <text>adenosine(34) in tRNA + H2O + H(+) = inosine(34) in tRNA + NH4(+)</text>
        <dbReference type="Rhea" id="RHEA:43168"/>
        <dbReference type="Rhea" id="RHEA-COMP:10373"/>
        <dbReference type="Rhea" id="RHEA-COMP:10374"/>
        <dbReference type="ChEBI" id="CHEBI:15377"/>
        <dbReference type="ChEBI" id="CHEBI:15378"/>
        <dbReference type="ChEBI" id="CHEBI:28938"/>
        <dbReference type="ChEBI" id="CHEBI:74411"/>
        <dbReference type="ChEBI" id="CHEBI:82852"/>
        <dbReference type="EC" id="3.5.4.33"/>
    </reaction>
</comment>
<feature type="active site" description="Proton donor" evidence="7">
    <location>
        <position position="58"/>
    </location>
</feature>
<dbReference type="FunFam" id="3.40.140.10:FF:000005">
    <property type="entry name" value="tRNA-specific adenosine deaminase"/>
    <property type="match status" value="1"/>
</dbReference>
<keyword evidence="3 7" id="KW-0479">Metal-binding</keyword>
<dbReference type="EMBL" id="NESP01000001">
    <property type="protein sequence ID" value="PUE60588.1"/>
    <property type="molecule type" value="Genomic_DNA"/>
</dbReference>
<keyword evidence="4 7" id="KW-0378">Hydrolase</keyword>
<evidence type="ECO:0000259" key="8">
    <source>
        <dbReference type="PROSITE" id="PS51747"/>
    </source>
</evidence>
<dbReference type="InterPro" id="IPR016193">
    <property type="entry name" value="Cytidine_deaminase-like"/>
</dbReference>
<dbReference type="RefSeq" id="WP_245912825.1">
    <property type="nucleotide sequence ID" value="NZ_NESP01000001.1"/>
</dbReference>
<evidence type="ECO:0000256" key="3">
    <source>
        <dbReference type="ARBA" id="ARBA00022723"/>
    </source>
</evidence>
<dbReference type="InterPro" id="IPR002125">
    <property type="entry name" value="CMP_dCMP_dom"/>
</dbReference>
<accession>A0A315EUP7</accession>
<evidence type="ECO:0000256" key="6">
    <source>
        <dbReference type="ARBA" id="ARBA00048045"/>
    </source>
</evidence>
<reference evidence="9 10" key="1">
    <citation type="submission" date="2017-04" db="EMBL/GenBank/DDBJ databases">
        <title>Unexpected and diverse lifestyles within the genus Limnohabitans.</title>
        <authorList>
            <person name="Kasalicky V."/>
            <person name="Mehrshad M."/>
            <person name="Andrei S.-A."/>
            <person name="Salcher M."/>
            <person name="Kratochvilova H."/>
            <person name="Simek K."/>
            <person name="Ghai R."/>
        </authorList>
    </citation>
    <scope>NUCLEOTIDE SEQUENCE [LARGE SCALE GENOMIC DNA]</scope>
    <source>
        <strain evidence="9 10">MWH-C5</strain>
    </source>
</reference>
<evidence type="ECO:0000256" key="7">
    <source>
        <dbReference type="HAMAP-Rule" id="MF_00972"/>
    </source>
</evidence>
<sequence length="338" mass="36327">MTHSPEDIGFMQLALRQAQAAADAGEVPVGAVVVRAGQVIAYGHNAPLTRHDPTAHAEVNAMRAAAQVLGNYRLDDCTLYVTLEPCAMCSGAALHARFKRVVFGATEPKTGAAGSVLNLFAHEQINHQTQVTGGVLADDCAQVLKSFFEQRRADQQLSKVPLRDDALRTPDGAFAGLDVPLAMSRFTADLPALEGLRLHWFDNRQDGQSAPHVYLHGLDGWSLQYVAQLQSSAPVIALDLPGFGLSDKPKKVAAHRIAWHAQVLQEFLASVQPAPVALHVPRVMAPLLAKLPLPIHWMETSALPAALRDAPYPDHGHMAGPRALSTLLAAPMPPPERS</sequence>
<dbReference type="EC" id="3.5.4.33" evidence="7"/>